<reference evidence="16 17" key="1">
    <citation type="journal article" date="2010" name="Nature">
        <title>The Ectocarpus genome and the independent evolution of multicellularity in brown algae.</title>
        <authorList>
            <person name="Cock J.M."/>
            <person name="Sterck L."/>
            <person name="Rouze P."/>
            <person name="Scornet D."/>
            <person name="Allen A.E."/>
            <person name="Amoutzias G."/>
            <person name="Anthouard V."/>
            <person name="Artiguenave F."/>
            <person name="Aury J.M."/>
            <person name="Badger J.H."/>
            <person name="Beszteri B."/>
            <person name="Billiau K."/>
            <person name="Bonnet E."/>
            <person name="Bothwell J.H."/>
            <person name="Bowler C."/>
            <person name="Boyen C."/>
            <person name="Brownlee C."/>
            <person name="Carrano C.J."/>
            <person name="Charrier B."/>
            <person name="Cho G.Y."/>
            <person name="Coelho S.M."/>
            <person name="Collen J."/>
            <person name="Corre E."/>
            <person name="Da Silva C."/>
            <person name="Delage L."/>
            <person name="Delaroque N."/>
            <person name="Dittami S.M."/>
            <person name="Doulbeau S."/>
            <person name="Elias M."/>
            <person name="Farnham G."/>
            <person name="Gachon C.M."/>
            <person name="Gschloessl B."/>
            <person name="Heesch S."/>
            <person name="Jabbari K."/>
            <person name="Jubin C."/>
            <person name="Kawai H."/>
            <person name="Kimura K."/>
            <person name="Kloareg B."/>
            <person name="Kupper F.C."/>
            <person name="Lang D."/>
            <person name="Le Bail A."/>
            <person name="Leblanc C."/>
            <person name="Lerouge P."/>
            <person name="Lohr M."/>
            <person name="Lopez P.J."/>
            <person name="Martens C."/>
            <person name="Maumus F."/>
            <person name="Michel G."/>
            <person name="Miranda-Saavedra D."/>
            <person name="Morales J."/>
            <person name="Moreau H."/>
            <person name="Motomura T."/>
            <person name="Nagasato C."/>
            <person name="Napoli C.A."/>
            <person name="Nelson D.R."/>
            <person name="Nyvall-Collen P."/>
            <person name="Peters A.F."/>
            <person name="Pommier C."/>
            <person name="Potin P."/>
            <person name="Poulain J."/>
            <person name="Quesneville H."/>
            <person name="Read B."/>
            <person name="Rensing S.A."/>
            <person name="Ritter A."/>
            <person name="Rousvoal S."/>
            <person name="Samanta M."/>
            <person name="Samson G."/>
            <person name="Schroeder D.C."/>
            <person name="Segurens B."/>
            <person name="Strittmatter M."/>
            <person name="Tonon T."/>
            <person name="Tregear J.W."/>
            <person name="Valentin K."/>
            <person name="von Dassow P."/>
            <person name="Yamagishi T."/>
            <person name="Van de Peer Y."/>
            <person name="Wincker P."/>
        </authorList>
    </citation>
    <scope>NUCLEOTIDE SEQUENCE [LARGE SCALE GENOMIC DNA]</scope>
    <source>
        <strain evidence="17">Ec32 / CCAP1310/4</strain>
    </source>
</reference>
<evidence type="ECO:0000256" key="12">
    <source>
        <dbReference type="ARBA" id="ARBA00039445"/>
    </source>
</evidence>
<evidence type="ECO:0000313" key="16">
    <source>
        <dbReference type="EMBL" id="CBN76727.1"/>
    </source>
</evidence>
<dbReference type="InterPro" id="IPR014031">
    <property type="entry name" value="Ketoacyl_synth_C"/>
</dbReference>
<proteinExistence type="inferred from homology"/>
<evidence type="ECO:0000256" key="1">
    <source>
        <dbReference type="ARBA" id="ARBA00004533"/>
    </source>
</evidence>
<evidence type="ECO:0000256" key="13">
    <source>
        <dbReference type="ARBA" id="ARBA00041756"/>
    </source>
</evidence>
<dbReference type="GO" id="GO:0004315">
    <property type="term" value="F:3-oxoacyl-[acyl-carrier-protein] synthase activity"/>
    <property type="evidence" value="ECO:0007669"/>
    <property type="project" value="UniProtKB-EC"/>
</dbReference>
<keyword evidence="17" id="KW-1185">Reference proteome</keyword>
<keyword evidence="6" id="KW-0997">Cell inner membrane</keyword>
<accession>D8LBL8</accession>
<dbReference type="InParanoid" id="D8LBL8"/>
<protein>
    <recommendedName>
        <fullName evidence="12">Nodulation protein E</fullName>
        <ecNumber evidence="3">2.3.1.41</ecNumber>
    </recommendedName>
    <alternativeName>
        <fullName evidence="13">Host-specificity of nodulation protein B</fullName>
    </alternativeName>
</protein>
<name>D8LBL8_ECTSI</name>
<dbReference type="GO" id="GO:0005886">
    <property type="term" value="C:plasma membrane"/>
    <property type="evidence" value="ECO:0007669"/>
    <property type="project" value="UniProtKB-SubCell"/>
</dbReference>
<keyword evidence="5" id="KW-1003">Cell membrane</keyword>
<evidence type="ECO:0000259" key="15">
    <source>
        <dbReference type="PROSITE" id="PS52004"/>
    </source>
</evidence>
<dbReference type="Proteomes" id="UP000002630">
    <property type="component" value="Linkage Group LG01"/>
</dbReference>
<dbReference type="EC" id="2.3.1.41" evidence="3"/>
<dbReference type="PANTHER" id="PTHR11712">
    <property type="entry name" value="POLYKETIDE SYNTHASE-RELATED"/>
    <property type="match status" value="1"/>
</dbReference>
<dbReference type="Gene3D" id="3.40.47.10">
    <property type="match status" value="1"/>
</dbReference>
<dbReference type="OrthoDB" id="5334845at2759"/>
<dbReference type="STRING" id="2880.D8LBL8"/>
<evidence type="ECO:0000256" key="14">
    <source>
        <dbReference type="RuleBase" id="RU003694"/>
    </source>
</evidence>
<evidence type="ECO:0000313" key="17">
    <source>
        <dbReference type="Proteomes" id="UP000002630"/>
    </source>
</evidence>
<keyword evidence="16" id="KW-0012">Acyltransferase</keyword>
<evidence type="ECO:0000256" key="5">
    <source>
        <dbReference type="ARBA" id="ARBA00022475"/>
    </source>
</evidence>
<dbReference type="CDD" id="cd00834">
    <property type="entry name" value="KAS_I_II"/>
    <property type="match status" value="1"/>
</dbReference>
<dbReference type="AlphaFoldDB" id="D8LBL8"/>
<dbReference type="PANTHER" id="PTHR11712:SF352">
    <property type="entry name" value="3-OXOACYL-[ACYL-CARRIER-PROTEIN] SYNTHASE"/>
    <property type="match status" value="1"/>
</dbReference>
<comment type="subcellular location">
    <subcellularLocation>
        <location evidence="1">Cell inner membrane</location>
    </subcellularLocation>
</comment>
<dbReference type="PROSITE" id="PS52004">
    <property type="entry name" value="KS3_2"/>
    <property type="match status" value="1"/>
</dbReference>
<evidence type="ECO:0000256" key="9">
    <source>
        <dbReference type="ARBA" id="ARBA00022989"/>
    </source>
</evidence>
<dbReference type="GO" id="GO:0006633">
    <property type="term" value="P:fatty acid biosynthetic process"/>
    <property type="evidence" value="ECO:0007669"/>
    <property type="project" value="InterPro"/>
</dbReference>
<dbReference type="PROSITE" id="PS00606">
    <property type="entry name" value="KS3_1"/>
    <property type="match status" value="1"/>
</dbReference>
<dbReference type="SUPFAM" id="SSF53901">
    <property type="entry name" value="Thiolase-like"/>
    <property type="match status" value="2"/>
</dbReference>
<evidence type="ECO:0000256" key="11">
    <source>
        <dbReference type="ARBA" id="ARBA00037576"/>
    </source>
</evidence>
<dbReference type="EMBL" id="FN647682">
    <property type="protein sequence ID" value="CBN76727.1"/>
    <property type="molecule type" value="Genomic_DNA"/>
</dbReference>
<dbReference type="InterPro" id="IPR018201">
    <property type="entry name" value="Ketoacyl_synth_AS"/>
</dbReference>
<dbReference type="InterPro" id="IPR014030">
    <property type="entry name" value="Ketoacyl_synth_N"/>
</dbReference>
<gene>
    <name evidence="16" type="primary">KAS</name>
    <name evidence="16" type="ORF">Esi_0000_0536</name>
</gene>
<dbReference type="EMBL" id="FN649726">
    <property type="protein sequence ID" value="CBN76727.1"/>
    <property type="molecule type" value="Genomic_DNA"/>
</dbReference>
<dbReference type="InterPro" id="IPR016039">
    <property type="entry name" value="Thiolase-like"/>
</dbReference>
<sequence length="362" mass="37686">MSAGGTDTVVVTGLGVVSGVGTGVDAFWEGLLKGESSINRVEGFDPERFKCQIGSEVKDFDASKYFSARKSMRNNDRVTHFAVAATKLAIEDAGVDVAASGERCGVMVGSAFGGMDTFEKQTLNLENKGKVSPFTIPALLGNTAAGVIAIETGAKGPNFGIVSACASATHCLGEAMQAIREGEADVMIAGGAEAAMTPLSFAGFCSMSAMATGHNDNPKAASRPFDADRSGFVMAEGGGVLILESLEHAKARGARIYCELAGYGASGDAHHITSPEPTGSGLSNALDRALRSAGMAKEDVTYINAHGTSTNYNDKGELPPTINYETPDPECDLRIFKEKVKVDRVKGALSSNLRLLFVRLGG</sequence>
<keyword evidence="10" id="KW-0472">Membrane</keyword>
<evidence type="ECO:0000256" key="2">
    <source>
        <dbReference type="ARBA" id="ARBA00008467"/>
    </source>
</evidence>
<evidence type="ECO:0000256" key="10">
    <source>
        <dbReference type="ARBA" id="ARBA00023136"/>
    </source>
</evidence>
<comment type="function">
    <text evidence="11">Proposed to synthesize NOD factor fatty acyl chain. Involved in the synthesis of a highly unsaturated fatty acid moiety, which forms part of a lipo-oligosaccharide that is responsible for host specificity.</text>
</comment>
<dbReference type="InterPro" id="IPR020841">
    <property type="entry name" value="PKS_Beta-ketoAc_synthase_dom"/>
</dbReference>
<keyword evidence="7 14" id="KW-0808">Transferase</keyword>
<dbReference type="FunFam" id="3.40.47.10:FF:000018">
    <property type="entry name" value="3-oxoacyl-[acyl-carrier-protein] synthase 2"/>
    <property type="match status" value="1"/>
</dbReference>
<dbReference type="SMART" id="SM00825">
    <property type="entry name" value="PKS_KS"/>
    <property type="match status" value="1"/>
</dbReference>
<dbReference type="Pfam" id="PF00109">
    <property type="entry name" value="ketoacyl-synt"/>
    <property type="match status" value="1"/>
</dbReference>
<dbReference type="Pfam" id="PF02801">
    <property type="entry name" value="Ketoacyl-synt_C"/>
    <property type="match status" value="1"/>
</dbReference>
<keyword evidence="4" id="KW-0536">Nodulation</keyword>
<keyword evidence="8" id="KW-0812">Transmembrane</keyword>
<dbReference type="InterPro" id="IPR000794">
    <property type="entry name" value="Beta-ketoacyl_synthase"/>
</dbReference>
<evidence type="ECO:0000256" key="7">
    <source>
        <dbReference type="ARBA" id="ARBA00022679"/>
    </source>
</evidence>
<comment type="similarity">
    <text evidence="2 14">Belongs to the thiolase-like superfamily. Beta-ketoacyl-ACP synthases family.</text>
</comment>
<evidence type="ECO:0000256" key="6">
    <source>
        <dbReference type="ARBA" id="ARBA00022519"/>
    </source>
</evidence>
<keyword evidence="9" id="KW-1133">Transmembrane helix</keyword>
<evidence type="ECO:0000256" key="8">
    <source>
        <dbReference type="ARBA" id="ARBA00022692"/>
    </source>
</evidence>
<evidence type="ECO:0000256" key="3">
    <source>
        <dbReference type="ARBA" id="ARBA00013191"/>
    </source>
</evidence>
<organism evidence="16 17">
    <name type="scientific">Ectocarpus siliculosus</name>
    <name type="common">Brown alga</name>
    <name type="synonym">Conferva siliculosa</name>
    <dbReference type="NCBI Taxonomy" id="2880"/>
    <lineage>
        <taxon>Eukaryota</taxon>
        <taxon>Sar</taxon>
        <taxon>Stramenopiles</taxon>
        <taxon>Ochrophyta</taxon>
        <taxon>PX clade</taxon>
        <taxon>Phaeophyceae</taxon>
        <taxon>Ectocarpales</taxon>
        <taxon>Ectocarpaceae</taxon>
        <taxon>Ectocarpus</taxon>
    </lineage>
</organism>
<evidence type="ECO:0000256" key="4">
    <source>
        <dbReference type="ARBA" id="ARBA00022458"/>
    </source>
</evidence>
<feature type="domain" description="Ketosynthase family 3 (KS3)" evidence="15">
    <location>
        <begin position="6"/>
        <end position="362"/>
    </location>
</feature>
<dbReference type="NCBIfam" id="NF005589">
    <property type="entry name" value="PRK07314.1"/>
    <property type="match status" value="1"/>
</dbReference>